<dbReference type="RefSeq" id="WP_124216654.1">
    <property type="nucleotide sequence ID" value="NZ_PTLS01000056.1"/>
</dbReference>
<name>A0A3M6S9Y1_LIMRT</name>
<dbReference type="EMBL" id="PTLS01000056">
    <property type="protein sequence ID" value="RMX24332.1"/>
    <property type="molecule type" value="Genomic_DNA"/>
</dbReference>
<sequence>MATSEEEIRKGVSVLLNQYGSLNTTEVKKLLETVICFDADDTAPSATRSEPLIIQRIGNVVSHQQEDVKTYFDTYQIDKTKRPAQWSILKGLKSNNTLSVISEEEINQRKNLRSQFSTKKIDWIGLNENHSEIGRLGEEFVIRYETNRILSFAPQDTNRILHLSEEQGDGAGFDIISLNNDGKDRYIEVKTTRNNLDTPFYMTENERKFFHLHENQNDLFLYRVFNFDKRNRKGEIKKISASELFKDYQFDPISYKVTKKP</sequence>
<dbReference type="Pfam" id="PF13020">
    <property type="entry name" value="NOV_C"/>
    <property type="match status" value="1"/>
</dbReference>
<comment type="caution">
    <text evidence="2">The sequence shown here is derived from an EMBL/GenBank/DDBJ whole genome shotgun (WGS) entry which is preliminary data.</text>
</comment>
<dbReference type="AlphaFoldDB" id="A0A3M6S9Y1"/>
<evidence type="ECO:0000259" key="1">
    <source>
        <dbReference type="Pfam" id="PF13020"/>
    </source>
</evidence>
<proteinExistence type="predicted"/>
<dbReference type="Proteomes" id="UP000276940">
    <property type="component" value="Unassembled WGS sequence"/>
</dbReference>
<accession>A0A3M6S9Y1</accession>
<dbReference type="InterPro" id="IPR024975">
    <property type="entry name" value="NOV_C"/>
</dbReference>
<organism evidence="2 3">
    <name type="scientific">Limosilactobacillus reuteri</name>
    <name type="common">Lactobacillus reuteri</name>
    <dbReference type="NCBI Taxonomy" id="1598"/>
    <lineage>
        <taxon>Bacteria</taxon>
        <taxon>Bacillati</taxon>
        <taxon>Bacillota</taxon>
        <taxon>Bacilli</taxon>
        <taxon>Lactobacillales</taxon>
        <taxon>Lactobacillaceae</taxon>
        <taxon>Limosilactobacillus</taxon>
    </lineage>
</organism>
<evidence type="ECO:0000313" key="3">
    <source>
        <dbReference type="Proteomes" id="UP000276940"/>
    </source>
</evidence>
<evidence type="ECO:0000313" key="2">
    <source>
        <dbReference type="EMBL" id="RMX24332.1"/>
    </source>
</evidence>
<gene>
    <name evidence="2" type="ORF">C5O77_10425</name>
</gene>
<protein>
    <recommendedName>
        <fullName evidence="1">Protein NO VEIN C-terminal domain-containing protein</fullName>
    </recommendedName>
</protein>
<feature type="domain" description="Protein NO VEIN C-terminal" evidence="1">
    <location>
        <begin position="137"/>
        <end position="231"/>
    </location>
</feature>
<reference evidence="2 3" key="1">
    <citation type="journal article" date="2018" name="J Appl Environ Microbiol">
        <title>The gut symbionts Lactobacillus reuteri R2lc and 2010 encode a polyketide synthase cluster that activates the mammalian aryl-hydrocarbon receptor.</title>
        <authorList>
            <person name="Ozcam M."/>
            <person name="Roos S."/>
            <person name="Van Pijkeren J.P."/>
        </authorList>
    </citation>
    <scope>NUCLEOTIDE SEQUENCE [LARGE SCALE GENOMIC DNA]</scope>
    <source>
        <strain evidence="2 3">R2lc</strain>
    </source>
</reference>